<comment type="caution">
    <text evidence="5">The sequence shown here is derived from an EMBL/GenBank/DDBJ whole genome shotgun (WGS) entry which is preliminary data.</text>
</comment>
<reference evidence="5" key="1">
    <citation type="submission" date="2019-08" db="EMBL/GenBank/DDBJ databases">
        <authorList>
            <person name="Kucharzyk K."/>
            <person name="Murdoch R.W."/>
            <person name="Higgins S."/>
            <person name="Loffler F."/>
        </authorList>
    </citation>
    <scope>NUCLEOTIDE SEQUENCE</scope>
</reference>
<dbReference type="PROSITE" id="PS00670">
    <property type="entry name" value="D_2_HYDROXYACID_DH_2"/>
    <property type="match status" value="1"/>
</dbReference>
<dbReference type="EMBL" id="VSSQ01041597">
    <property type="protein sequence ID" value="MPM95061.1"/>
    <property type="molecule type" value="Genomic_DNA"/>
</dbReference>
<evidence type="ECO:0000256" key="3">
    <source>
        <dbReference type="ARBA" id="ARBA00023027"/>
    </source>
</evidence>
<dbReference type="PANTHER" id="PTHR43761:SF1">
    <property type="entry name" value="D-ISOMER SPECIFIC 2-HYDROXYACID DEHYDROGENASE CATALYTIC DOMAIN-CONTAINING PROTEIN-RELATED"/>
    <property type="match status" value="1"/>
</dbReference>
<dbReference type="InterPro" id="IPR036291">
    <property type="entry name" value="NAD(P)-bd_dom_sf"/>
</dbReference>
<dbReference type="InterPro" id="IPR006140">
    <property type="entry name" value="D-isomer_DH_NAD-bd"/>
</dbReference>
<dbReference type="InterPro" id="IPR050418">
    <property type="entry name" value="D-iso_2-hydroxyacid_DH_PdxB"/>
</dbReference>
<organism evidence="5">
    <name type="scientific">bioreactor metagenome</name>
    <dbReference type="NCBI Taxonomy" id="1076179"/>
    <lineage>
        <taxon>unclassified sequences</taxon>
        <taxon>metagenomes</taxon>
        <taxon>ecological metagenomes</taxon>
    </lineage>
</organism>
<dbReference type="InterPro" id="IPR029753">
    <property type="entry name" value="D-isomer_DH_CS"/>
</dbReference>
<dbReference type="GO" id="GO:0051287">
    <property type="term" value="F:NAD binding"/>
    <property type="evidence" value="ECO:0007669"/>
    <property type="project" value="InterPro"/>
</dbReference>
<dbReference type="EC" id="1.1.1.290" evidence="5"/>
<proteinExistence type="inferred from homology"/>
<evidence type="ECO:0000313" key="5">
    <source>
        <dbReference type="EMBL" id="MPM95061.1"/>
    </source>
</evidence>
<comment type="similarity">
    <text evidence="1">Belongs to the D-isomer specific 2-hydroxyacid dehydrogenase family.</text>
</comment>
<dbReference type="PANTHER" id="PTHR43761">
    <property type="entry name" value="D-ISOMER SPECIFIC 2-HYDROXYACID DEHYDROGENASE FAMILY PROTEIN (AFU_ORTHOLOGUE AFUA_1G13630)"/>
    <property type="match status" value="1"/>
</dbReference>
<evidence type="ECO:0000259" key="4">
    <source>
        <dbReference type="Pfam" id="PF02826"/>
    </source>
</evidence>
<keyword evidence="2 5" id="KW-0560">Oxidoreductase</keyword>
<dbReference type="Gene3D" id="3.40.50.720">
    <property type="entry name" value="NAD(P)-binding Rossmann-like Domain"/>
    <property type="match status" value="1"/>
</dbReference>
<dbReference type="Pfam" id="PF02826">
    <property type="entry name" value="2-Hacid_dh_C"/>
    <property type="match status" value="1"/>
</dbReference>
<gene>
    <name evidence="5" type="primary">pdxB_15</name>
    <name evidence="5" type="ORF">SDC9_142212</name>
</gene>
<accession>A0A645E0H8</accession>
<evidence type="ECO:0000256" key="1">
    <source>
        <dbReference type="ARBA" id="ARBA00005854"/>
    </source>
</evidence>
<feature type="domain" description="D-isomer specific 2-hydroxyacid dehydrogenase NAD-binding" evidence="4">
    <location>
        <begin position="16"/>
        <end position="162"/>
    </location>
</feature>
<dbReference type="GO" id="GO:0033711">
    <property type="term" value="F:4-phosphoerythronate dehydrogenase activity"/>
    <property type="evidence" value="ECO:0007669"/>
    <property type="project" value="UniProtKB-EC"/>
</dbReference>
<keyword evidence="3" id="KW-0520">NAD</keyword>
<dbReference type="SUPFAM" id="SSF51735">
    <property type="entry name" value="NAD(P)-binding Rossmann-fold domains"/>
    <property type="match status" value="1"/>
</dbReference>
<dbReference type="PROSITE" id="PS00065">
    <property type="entry name" value="D_2_HYDROXYACID_DH_1"/>
    <property type="match status" value="1"/>
</dbReference>
<protein>
    <submittedName>
        <fullName evidence="5">Erythronate-4-phosphate dehydrogenase</fullName>
        <ecNumber evidence="5">1.1.1.290</ecNumber>
    </submittedName>
</protein>
<sequence length="271" mass="30609">MAQYVITAIFYLFDKKGESPKGRTLGVIGAGNVGERLATLATKLGINVLRCDPPLALKMADNYSQSEIKYYDLDYVLRNSDVVSLHVPLDSSTRDMANDSFFSSLKDGAVFINTSRGEVVDEEALINAIDNLSGLVVDVWRDEPNINRDLLYKADISTPHIAGYSIQGKINASVISINNLGRFFNIDPLSGYTYKHTEPPRLTFMPMEDCDPYINLSNLIFTLYDIGEDSKALKESPLLFESLRNGYAYREEYSEEVKYMFDKIIRDEQIY</sequence>
<dbReference type="PROSITE" id="PS00671">
    <property type="entry name" value="D_2_HYDROXYACID_DH_3"/>
    <property type="match status" value="1"/>
</dbReference>
<dbReference type="InterPro" id="IPR029752">
    <property type="entry name" value="D-isomer_DH_CS1"/>
</dbReference>
<dbReference type="AlphaFoldDB" id="A0A645E0H8"/>
<evidence type="ECO:0000256" key="2">
    <source>
        <dbReference type="ARBA" id="ARBA00023002"/>
    </source>
</evidence>
<name>A0A645E0H8_9ZZZZ</name>